<accession>A0AAU7CH88</accession>
<sequence>MNKLIYSVALATGLALSLAAPSAHADAIQSLNIADMSASQFNSLFTTIDDAPALASSFKYADAPVSGTVNSQVFKGTGAAEGLFAYAYQYALNDVSDSDNTPVDLRGTSWKFNATPVGADFTNTGSSVYAYAIKDGAVGGIGAPVAAPGQGILSPSQLNWLPKTTSGSLLATYFDTAQGTPALQAGAKSATFVVLSDQPFTQKFVGILGSNPIDPQSQLTTAYAATGGTIQPIPIPEPSTVFAWAGMAGAVALARRIRKNRAPLA</sequence>
<evidence type="ECO:0000256" key="1">
    <source>
        <dbReference type="SAM" id="SignalP"/>
    </source>
</evidence>
<dbReference type="EMBL" id="CP155447">
    <property type="protein sequence ID" value="XBH04714.1"/>
    <property type="molecule type" value="Genomic_DNA"/>
</dbReference>
<protein>
    <recommendedName>
        <fullName evidence="3">PEP-CTERM sorting domain-containing protein</fullName>
    </recommendedName>
</protein>
<organism evidence="2">
    <name type="scientific">Singulisphaera sp. Ch08</name>
    <dbReference type="NCBI Taxonomy" id="3120278"/>
    <lineage>
        <taxon>Bacteria</taxon>
        <taxon>Pseudomonadati</taxon>
        <taxon>Planctomycetota</taxon>
        <taxon>Planctomycetia</taxon>
        <taxon>Isosphaerales</taxon>
        <taxon>Isosphaeraceae</taxon>
        <taxon>Singulisphaera</taxon>
    </lineage>
</organism>
<name>A0AAU7CH88_9BACT</name>
<dbReference type="RefSeq" id="WP_406697507.1">
    <property type="nucleotide sequence ID" value="NZ_CP155447.1"/>
</dbReference>
<keyword evidence="1" id="KW-0732">Signal</keyword>
<gene>
    <name evidence="2" type="ORF">V5E97_01485</name>
</gene>
<evidence type="ECO:0008006" key="3">
    <source>
        <dbReference type="Google" id="ProtNLM"/>
    </source>
</evidence>
<feature type="chain" id="PRO_5043851300" description="PEP-CTERM sorting domain-containing protein" evidence="1">
    <location>
        <begin position="26"/>
        <end position="265"/>
    </location>
</feature>
<evidence type="ECO:0000313" key="2">
    <source>
        <dbReference type="EMBL" id="XBH04714.1"/>
    </source>
</evidence>
<dbReference type="AlphaFoldDB" id="A0AAU7CH88"/>
<proteinExistence type="predicted"/>
<reference evidence="2" key="1">
    <citation type="submission" date="2024-05" db="EMBL/GenBank/DDBJ databases">
        <title>Planctomycetes of the genus Singulisphaera possess chitinolytic capabilities.</title>
        <authorList>
            <person name="Ivanova A."/>
        </authorList>
    </citation>
    <scope>NUCLEOTIDE SEQUENCE</scope>
    <source>
        <strain evidence="2">Ch08T</strain>
    </source>
</reference>
<feature type="signal peptide" evidence="1">
    <location>
        <begin position="1"/>
        <end position="25"/>
    </location>
</feature>